<dbReference type="Proteomes" id="UP000215563">
    <property type="component" value="Unassembled WGS sequence"/>
</dbReference>
<proteinExistence type="predicted"/>
<comment type="caution">
    <text evidence="1">The sequence shown here is derived from an EMBL/GenBank/DDBJ whole genome shotgun (WGS) entry which is preliminary data.</text>
</comment>
<evidence type="ECO:0008006" key="3">
    <source>
        <dbReference type="Google" id="ProtNLM"/>
    </source>
</evidence>
<dbReference type="OrthoDB" id="3681249at2"/>
<dbReference type="RefSeq" id="WP_020634892.1">
    <property type="nucleotide sequence ID" value="NZ_KB913032.1"/>
</dbReference>
<evidence type="ECO:0000313" key="1">
    <source>
        <dbReference type="EMBL" id="OXM43061.1"/>
    </source>
</evidence>
<gene>
    <name evidence="1" type="ORF">CFP75_40170</name>
</gene>
<protein>
    <recommendedName>
        <fullName evidence="3">Sigma-70 family RNA polymerase sigma factor</fullName>
    </recommendedName>
</protein>
<dbReference type="EMBL" id="NMQU01000161">
    <property type="protein sequence ID" value="OXM43061.1"/>
    <property type="molecule type" value="Genomic_DNA"/>
</dbReference>
<dbReference type="AlphaFoldDB" id="A0A229R9C3"/>
<name>A0A229R9C3_AMYAL</name>
<sequence length="289" mass="31441">MSEDIDDGAEILRRFIAAYTETVAAIDKLEDPGKAARVAHQVYDAHQKLRPDLADLRTRWMKAAGARMTNKELAVALQISEARVSQLVPSPPPYRALFGDSGTVHIGYPVRHGITDLDRPLVAGEDAATTDALSSLLSTLGVEVDRFQVVADETKVPDGDTVLICGPKTAPVAGRLIERDPALTMLEEGGRWWIEVTSSAARYGSPSDQPEPQQSDVAYLARHVMDDRVIIHIAGIHSIGSLGAAHHLAGHVAALHKKVRKTQFSAIIRCTFEDRRITGTDMLAGPFTW</sequence>
<organism evidence="1 2">
    <name type="scientific">Amycolatopsis alba DSM 44262</name>
    <dbReference type="NCBI Taxonomy" id="1125972"/>
    <lineage>
        <taxon>Bacteria</taxon>
        <taxon>Bacillati</taxon>
        <taxon>Actinomycetota</taxon>
        <taxon>Actinomycetes</taxon>
        <taxon>Pseudonocardiales</taxon>
        <taxon>Pseudonocardiaceae</taxon>
        <taxon>Amycolatopsis</taxon>
    </lineage>
</organism>
<keyword evidence="2" id="KW-1185">Reference proteome</keyword>
<accession>A0A229R9C3</accession>
<reference evidence="1 2" key="1">
    <citation type="submission" date="2017-07" db="EMBL/GenBank/DDBJ databases">
        <title>Amycolatopsis alba DSM 44262 Genome sequencing and assembly.</title>
        <authorList>
            <person name="Kaur N."/>
            <person name="Mayilraj S."/>
        </authorList>
    </citation>
    <scope>NUCLEOTIDE SEQUENCE [LARGE SCALE GENOMIC DNA]</scope>
    <source>
        <strain evidence="1 2">DSM 44262</strain>
    </source>
</reference>
<evidence type="ECO:0000313" key="2">
    <source>
        <dbReference type="Proteomes" id="UP000215563"/>
    </source>
</evidence>